<dbReference type="EMBL" id="UINC01000900">
    <property type="protein sequence ID" value="SUZ62971.1"/>
    <property type="molecule type" value="Genomic_DNA"/>
</dbReference>
<protein>
    <recommendedName>
        <fullName evidence="3">DUF2062 domain-containing protein</fullName>
    </recommendedName>
</protein>
<gene>
    <name evidence="2" type="ORF">METZ01_LOCUS15825</name>
</gene>
<dbReference type="AlphaFoldDB" id="A0A381P7P6"/>
<keyword evidence="1" id="KW-1133">Transmembrane helix</keyword>
<name>A0A381P7P6_9ZZZZ</name>
<accession>A0A381P7P6</accession>
<feature type="transmembrane region" description="Helical" evidence="1">
    <location>
        <begin position="20"/>
        <end position="41"/>
    </location>
</feature>
<keyword evidence="1" id="KW-0472">Membrane</keyword>
<evidence type="ECO:0008006" key="3">
    <source>
        <dbReference type="Google" id="ProtNLM"/>
    </source>
</evidence>
<evidence type="ECO:0000256" key="1">
    <source>
        <dbReference type="SAM" id="Phobius"/>
    </source>
</evidence>
<sequence length="51" mass="5731">VEIVKVPFLIILSTAIGPPILGIILPALILGLSFYLTYLLIQYFEKKNQDK</sequence>
<keyword evidence="1" id="KW-0812">Transmembrane</keyword>
<evidence type="ECO:0000313" key="2">
    <source>
        <dbReference type="EMBL" id="SUZ62971.1"/>
    </source>
</evidence>
<proteinExistence type="predicted"/>
<organism evidence="2">
    <name type="scientific">marine metagenome</name>
    <dbReference type="NCBI Taxonomy" id="408172"/>
    <lineage>
        <taxon>unclassified sequences</taxon>
        <taxon>metagenomes</taxon>
        <taxon>ecological metagenomes</taxon>
    </lineage>
</organism>
<feature type="non-terminal residue" evidence="2">
    <location>
        <position position="1"/>
    </location>
</feature>
<reference evidence="2" key="1">
    <citation type="submission" date="2018-05" db="EMBL/GenBank/DDBJ databases">
        <authorList>
            <person name="Lanie J.A."/>
            <person name="Ng W.-L."/>
            <person name="Kazmierczak K.M."/>
            <person name="Andrzejewski T.M."/>
            <person name="Davidsen T.M."/>
            <person name="Wayne K.J."/>
            <person name="Tettelin H."/>
            <person name="Glass J.I."/>
            <person name="Rusch D."/>
            <person name="Podicherti R."/>
            <person name="Tsui H.-C.T."/>
            <person name="Winkler M.E."/>
        </authorList>
    </citation>
    <scope>NUCLEOTIDE SEQUENCE</scope>
</reference>